<dbReference type="AlphaFoldDB" id="A0A9D4J0P3"/>
<proteinExistence type="predicted"/>
<name>A0A9D4J0P3_DREPO</name>
<protein>
    <submittedName>
        <fullName evidence="2">Uncharacterized protein</fullName>
    </submittedName>
</protein>
<sequence>MLNELQIKCYKRLNESQMKRRPCTVNEKGAHIFLRYRFGKRVPYKRYILKGKVLQISRVFSKYRVIYRKQDDSVHTESVSVEHITSRTLEEERNRREKSLQTFRES</sequence>
<dbReference type="EMBL" id="JAIWYP010000007">
    <property type="protein sequence ID" value="KAH3793985.1"/>
    <property type="molecule type" value="Genomic_DNA"/>
</dbReference>
<reference evidence="2" key="2">
    <citation type="submission" date="2020-11" db="EMBL/GenBank/DDBJ databases">
        <authorList>
            <person name="McCartney M.A."/>
            <person name="Auch B."/>
            <person name="Kono T."/>
            <person name="Mallez S."/>
            <person name="Becker A."/>
            <person name="Gohl D.M."/>
            <person name="Silverstein K.A.T."/>
            <person name="Koren S."/>
            <person name="Bechman K.B."/>
            <person name="Herman A."/>
            <person name="Abrahante J.E."/>
            <person name="Garbe J."/>
        </authorList>
    </citation>
    <scope>NUCLEOTIDE SEQUENCE</scope>
    <source>
        <strain evidence="2">Duluth1</strain>
        <tissue evidence="2">Whole animal</tissue>
    </source>
</reference>
<dbReference type="Proteomes" id="UP000828390">
    <property type="component" value="Unassembled WGS sequence"/>
</dbReference>
<evidence type="ECO:0000256" key="1">
    <source>
        <dbReference type="SAM" id="MobiDB-lite"/>
    </source>
</evidence>
<feature type="region of interest" description="Disordered" evidence="1">
    <location>
        <begin position="85"/>
        <end position="106"/>
    </location>
</feature>
<accession>A0A9D4J0P3</accession>
<evidence type="ECO:0000313" key="3">
    <source>
        <dbReference type="Proteomes" id="UP000828390"/>
    </source>
</evidence>
<gene>
    <name evidence="2" type="ORF">DPMN_147513</name>
</gene>
<keyword evidence="3" id="KW-1185">Reference proteome</keyword>
<evidence type="ECO:0000313" key="2">
    <source>
        <dbReference type="EMBL" id="KAH3793985.1"/>
    </source>
</evidence>
<organism evidence="2 3">
    <name type="scientific">Dreissena polymorpha</name>
    <name type="common">Zebra mussel</name>
    <name type="synonym">Mytilus polymorpha</name>
    <dbReference type="NCBI Taxonomy" id="45954"/>
    <lineage>
        <taxon>Eukaryota</taxon>
        <taxon>Metazoa</taxon>
        <taxon>Spiralia</taxon>
        <taxon>Lophotrochozoa</taxon>
        <taxon>Mollusca</taxon>
        <taxon>Bivalvia</taxon>
        <taxon>Autobranchia</taxon>
        <taxon>Heteroconchia</taxon>
        <taxon>Euheterodonta</taxon>
        <taxon>Imparidentia</taxon>
        <taxon>Neoheterodontei</taxon>
        <taxon>Myida</taxon>
        <taxon>Dreissenoidea</taxon>
        <taxon>Dreissenidae</taxon>
        <taxon>Dreissena</taxon>
    </lineage>
</organism>
<reference evidence="2" key="1">
    <citation type="journal article" date="2019" name="bioRxiv">
        <title>The Genome of the Zebra Mussel, Dreissena polymorpha: A Resource for Invasive Species Research.</title>
        <authorList>
            <person name="McCartney M.A."/>
            <person name="Auch B."/>
            <person name="Kono T."/>
            <person name="Mallez S."/>
            <person name="Zhang Y."/>
            <person name="Obille A."/>
            <person name="Becker A."/>
            <person name="Abrahante J.E."/>
            <person name="Garbe J."/>
            <person name="Badalamenti J.P."/>
            <person name="Herman A."/>
            <person name="Mangelson H."/>
            <person name="Liachko I."/>
            <person name="Sullivan S."/>
            <person name="Sone E.D."/>
            <person name="Koren S."/>
            <person name="Silverstein K.A.T."/>
            <person name="Beckman K.B."/>
            <person name="Gohl D.M."/>
        </authorList>
    </citation>
    <scope>NUCLEOTIDE SEQUENCE</scope>
    <source>
        <strain evidence="2">Duluth1</strain>
        <tissue evidence="2">Whole animal</tissue>
    </source>
</reference>
<comment type="caution">
    <text evidence="2">The sequence shown here is derived from an EMBL/GenBank/DDBJ whole genome shotgun (WGS) entry which is preliminary data.</text>
</comment>